<name>A0ABV5CFW0_9SPHI</name>
<protein>
    <submittedName>
        <fullName evidence="2">DUF3267 domain-containing protein</fullName>
    </submittedName>
</protein>
<dbReference type="Pfam" id="PF11667">
    <property type="entry name" value="DUF3267"/>
    <property type="match status" value="1"/>
</dbReference>
<evidence type="ECO:0000313" key="2">
    <source>
        <dbReference type="EMBL" id="MFB5946458.1"/>
    </source>
</evidence>
<keyword evidence="1" id="KW-1133">Transmembrane helix</keyword>
<keyword evidence="1" id="KW-0472">Membrane</keyword>
<dbReference type="RefSeq" id="WP_375557987.1">
    <property type="nucleotide sequence ID" value="NZ_JBBVGT010000003.1"/>
</dbReference>
<feature type="transmembrane region" description="Helical" evidence="1">
    <location>
        <begin position="35"/>
        <end position="58"/>
    </location>
</feature>
<reference evidence="2 3" key="1">
    <citation type="submission" date="2024-04" db="EMBL/GenBank/DDBJ databases">
        <title>Albibacterium profundi sp. nov., isolated from sediment of the Challenger Deep of Mariana Trench.</title>
        <authorList>
            <person name="Wang Y."/>
        </authorList>
    </citation>
    <scope>NUCLEOTIDE SEQUENCE [LARGE SCALE GENOMIC DNA]</scope>
    <source>
        <strain evidence="2 3">RHL897</strain>
    </source>
</reference>
<accession>A0ABV5CFW0</accession>
<proteinExistence type="predicted"/>
<feature type="transmembrane region" description="Helical" evidence="1">
    <location>
        <begin position="127"/>
        <end position="147"/>
    </location>
</feature>
<dbReference type="EMBL" id="JBBVGT010000003">
    <property type="protein sequence ID" value="MFB5946458.1"/>
    <property type="molecule type" value="Genomic_DNA"/>
</dbReference>
<dbReference type="InterPro" id="IPR021683">
    <property type="entry name" value="DUF3267"/>
</dbReference>
<evidence type="ECO:0000256" key="1">
    <source>
        <dbReference type="SAM" id="Phobius"/>
    </source>
</evidence>
<gene>
    <name evidence="2" type="ORF">WKR92_11505</name>
</gene>
<evidence type="ECO:0000313" key="3">
    <source>
        <dbReference type="Proteomes" id="UP001580928"/>
    </source>
</evidence>
<feature type="transmembrane region" description="Helical" evidence="1">
    <location>
        <begin position="153"/>
        <end position="176"/>
    </location>
</feature>
<feature type="transmembrane region" description="Helical" evidence="1">
    <location>
        <begin position="65"/>
        <end position="87"/>
    </location>
</feature>
<organism evidence="2 3">
    <name type="scientific">Albibacterium profundi</name>
    <dbReference type="NCBI Taxonomy" id="3134906"/>
    <lineage>
        <taxon>Bacteria</taxon>
        <taxon>Pseudomonadati</taxon>
        <taxon>Bacteroidota</taxon>
        <taxon>Sphingobacteriia</taxon>
        <taxon>Sphingobacteriales</taxon>
        <taxon>Sphingobacteriaceae</taxon>
        <taxon>Albibacterium</taxon>
    </lineage>
</organism>
<keyword evidence="1" id="KW-0812">Transmembrane</keyword>
<feature type="transmembrane region" description="Helical" evidence="1">
    <location>
        <begin position="99"/>
        <end position="115"/>
    </location>
</feature>
<sequence>MNWNHNNLIKKVAHNKFKEFAKEQMADKGLYRNTYVAFLIGFGFLFAVAVGYGVSLMFLAQEFTVIIQVTTGVLFCFTILIILHELLHGLAYKLSGAKNVYFGAIFSKFLFYAGSDQEEFNGTRYRFVALFPFVIITGVSLLMLLLYSEYIPFGLAVLFVHTLFCGGDFAAANFIAKHDLKKIHTYDSREKGETYFYFKDETVS</sequence>
<dbReference type="Proteomes" id="UP001580928">
    <property type="component" value="Unassembled WGS sequence"/>
</dbReference>
<keyword evidence="3" id="KW-1185">Reference proteome</keyword>
<comment type="caution">
    <text evidence="2">The sequence shown here is derived from an EMBL/GenBank/DDBJ whole genome shotgun (WGS) entry which is preliminary data.</text>
</comment>